<protein>
    <submittedName>
        <fullName evidence="2">NAD(P)H-dependent oxidoreductase</fullName>
    </submittedName>
</protein>
<dbReference type="GO" id="GO:0016491">
    <property type="term" value="F:oxidoreductase activity"/>
    <property type="evidence" value="ECO:0007669"/>
    <property type="project" value="InterPro"/>
</dbReference>
<dbReference type="Pfam" id="PF03358">
    <property type="entry name" value="FMN_red"/>
    <property type="match status" value="1"/>
</dbReference>
<dbReference type="AlphaFoldDB" id="A0A7W4PCA7"/>
<dbReference type="RefSeq" id="WP_183118227.1">
    <property type="nucleotide sequence ID" value="NZ_JABEQF010000002.1"/>
</dbReference>
<dbReference type="InterPro" id="IPR005025">
    <property type="entry name" value="FMN_Rdtase-like_dom"/>
</dbReference>
<organism evidence="2 3">
    <name type="scientific">Gluconacetobacter azotocaptans</name>
    <dbReference type="NCBI Taxonomy" id="142834"/>
    <lineage>
        <taxon>Bacteria</taxon>
        <taxon>Pseudomonadati</taxon>
        <taxon>Pseudomonadota</taxon>
        <taxon>Alphaproteobacteria</taxon>
        <taxon>Acetobacterales</taxon>
        <taxon>Acetobacteraceae</taxon>
        <taxon>Gluconacetobacter</taxon>
    </lineage>
</organism>
<proteinExistence type="predicted"/>
<dbReference type="InterPro" id="IPR029039">
    <property type="entry name" value="Flavoprotein-like_sf"/>
</dbReference>
<gene>
    <name evidence="2" type="ORF">HLH34_03570</name>
</gene>
<reference evidence="2 3" key="1">
    <citation type="submission" date="2020-04" db="EMBL/GenBank/DDBJ databases">
        <title>Description of novel Gluconacetobacter.</title>
        <authorList>
            <person name="Sombolestani A."/>
        </authorList>
    </citation>
    <scope>NUCLEOTIDE SEQUENCE [LARGE SCALE GENOMIC DNA]</scope>
    <source>
        <strain evidence="2 3">LMG 21311</strain>
    </source>
</reference>
<feature type="domain" description="NADPH-dependent FMN reductase-like" evidence="1">
    <location>
        <begin position="2"/>
        <end position="147"/>
    </location>
</feature>
<dbReference type="Proteomes" id="UP000555756">
    <property type="component" value="Unassembled WGS sequence"/>
</dbReference>
<evidence type="ECO:0000313" key="3">
    <source>
        <dbReference type="Proteomes" id="UP000555756"/>
    </source>
</evidence>
<keyword evidence="3" id="KW-1185">Reference proteome</keyword>
<dbReference type="PANTHER" id="PTHR30543">
    <property type="entry name" value="CHROMATE REDUCTASE"/>
    <property type="match status" value="1"/>
</dbReference>
<name>A0A7W4PCA7_9PROT</name>
<dbReference type="EMBL" id="JABEQF010000002">
    <property type="protein sequence ID" value="MBB2189042.1"/>
    <property type="molecule type" value="Genomic_DNA"/>
</dbReference>
<dbReference type="PANTHER" id="PTHR30543:SF21">
    <property type="entry name" value="NAD(P)H-DEPENDENT FMN REDUCTASE LOT6"/>
    <property type="match status" value="1"/>
</dbReference>
<dbReference type="GO" id="GO:0005829">
    <property type="term" value="C:cytosol"/>
    <property type="evidence" value="ECO:0007669"/>
    <property type="project" value="TreeGrafter"/>
</dbReference>
<accession>A0A7W4PCA7</accession>
<dbReference type="InterPro" id="IPR050712">
    <property type="entry name" value="NAD(P)H-dep_reductase"/>
</dbReference>
<dbReference type="SUPFAM" id="SSF52218">
    <property type="entry name" value="Flavoproteins"/>
    <property type="match status" value="1"/>
</dbReference>
<evidence type="ECO:0000313" key="2">
    <source>
        <dbReference type="EMBL" id="MBB2189042.1"/>
    </source>
</evidence>
<comment type="caution">
    <text evidence="2">The sequence shown here is derived from an EMBL/GenBank/DDBJ whole genome shotgun (WGS) entry which is preliminary data.</text>
</comment>
<evidence type="ECO:0000259" key="1">
    <source>
        <dbReference type="Pfam" id="PF03358"/>
    </source>
</evidence>
<sequence>MTRILGLSGSLRRGSFNTGLLLAARDLAPEGVQVELYEGLRDIPPYDEDVRTAGFPPVVEDLRRRILEADALLFATPEYNRSVPGVLKNAIDWVSRPPHQPFDGKVAAIVGASPGALGTALAHYHLRQVLSVVGVYVLPAAETLVGGAGAKFDAGGLLIDEATRNVLRDRMTKLVDLATRLAPRV</sequence>
<dbReference type="GO" id="GO:0010181">
    <property type="term" value="F:FMN binding"/>
    <property type="evidence" value="ECO:0007669"/>
    <property type="project" value="TreeGrafter"/>
</dbReference>
<dbReference type="Gene3D" id="3.40.50.360">
    <property type="match status" value="1"/>
</dbReference>